<sequence>MLKGAASAVPKPGKEVGFSPEVFLEAKLHTELWTSWASLLRSYAAAHGLNTTHHAVVEVGPDEITLRVNSKWLKFHHRTMQYSDGRKCAFALTEHGTVLTAAGKDKQEEEMDIAAERLAREMMQ</sequence>
<dbReference type="Proteomes" id="UP000199024">
    <property type="component" value="Unassembled WGS sequence"/>
</dbReference>
<dbReference type="EMBL" id="FOZL01000001">
    <property type="protein sequence ID" value="SFS14460.1"/>
    <property type="molecule type" value="Genomic_DNA"/>
</dbReference>
<organism evidence="1 2">
    <name type="scientific">Granulicella pectinivorans</name>
    <dbReference type="NCBI Taxonomy" id="474950"/>
    <lineage>
        <taxon>Bacteria</taxon>
        <taxon>Pseudomonadati</taxon>
        <taxon>Acidobacteriota</taxon>
        <taxon>Terriglobia</taxon>
        <taxon>Terriglobales</taxon>
        <taxon>Acidobacteriaceae</taxon>
        <taxon>Granulicella</taxon>
    </lineage>
</organism>
<accession>A0A1I6MFG5</accession>
<name>A0A1I6MFG5_9BACT</name>
<dbReference type="AlphaFoldDB" id="A0A1I6MFG5"/>
<evidence type="ECO:0000313" key="2">
    <source>
        <dbReference type="Proteomes" id="UP000199024"/>
    </source>
</evidence>
<protein>
    <submittedName>
        <fullName evidence="1">Uncharacterized protein</fullName>
    </submittedName>
</protein>
<dbReference type="STRING" id="474950.SAMN05421771_2538"/>
<gene>
    <name evidence="1" type="ORF">SAMN05421771_2538</name>
</gene>
<reference evidence="1 2" key="1">
    <citation type="submission" date="2016-10" db="EMBL/GenBank/DDBJ databases">
        <authorList>
            <person name="de Groot N.N."/>
        </authorList>
    </citation>
    <scope>NUCLEOTIDE SEQUENCE [LARGE SCALE GENOMIC DNA]</scope>
    <source>
        <strain evidence="1 2">DSM 21001</strain>
    </source>
</reference>
<evidence type="ECO:0000313" key="1">
    <source>
        <dbReference type="EMBL" id="SFS14460.1"/>
    </source>
</evidence>
<proteinExistence type="predicted"/>
<keyword evidence="2" id="KW-1185">Reference proteome</keyword>